<dbReference type="EMBL" id="CP118615">
    <property type="protein sequence ID" value="WDZ85625.1"/>
    <property type="molecule type" value="Genomic_DNA"/>
</dbReference>
<gene>
    <name evidence="2" type="ORF">PVK37_04010</name>
</gene>
<feature type="coiled-coil region" evidence="1">
    <location>
        <begin position="50"/>
        <end position="77"/>
    </location>
</feature>
<protein>
    <submittedName>
        <fullName evidence="2">DivIVA domain-containing protein</fullName>
    </submittedName>
</protein>
<dbReference type="InterPro" id="IPR019933">
    <property type="entry name" value="DivIVA_domain"/>
</dbReference>
<organism evidence="2 3">
    <name type="scientific">Micromonospora cathayae</name>
    <dbReference type="NCBI Taxonomy" id="3028804"/>
    <lineage>
        <taxon>Bacteria</taxon>
        <taxon>Bacillati</taxon>
        <taxon>Actinomycetota</taxon>
        <taxon>Actinomycetes</taxon>
        <taxon>Micromonosporales</taxon>
        <taxon>Micromonosporaceae</taxon>
        <taxon>Micromonospora</taxon>
    </lineage>
</organism>
<dbReference type="NCBIfam" id="TIGR03544">
    <property type="entry name" value="DivI1A_domain"/>
    <property type="match status" value="1"/>
</dbReference>
<accession>A0ABY7ZRG7</accession>
<evidence type="ECO:0000313" key="3">
    <source>
        <dbReference type="Proteomes" id="UP001219605"/>
    </source>
</evidence>
<dbReference type="Gene3D" id="6.10.250.660">
    <property type="match status" value="1"/>
</dbReference>
<dbReference type="RefSeq" id="WP_275032350.1">
    <property type="nucleotide sequence ID" value="NZ_CP118615.1"/>
</dbReference>
<sequence length="95" mass="11155">MEQGQASERCGGTVYVRRGLLGPRQIRNASFKWSRFGRRGFDPAEVREFLARVAVEVADLQAEIVRVREESGRLRNVIRRWHDRPASGRNERRYR</sequence>
<dbReference type="Proteomes" id="UP001219605">
    <property type="component" value="Chromosome"/>
</dbReference>
<reference evidence="2 3" key="1">
    <citation type="submission" date="2023-02" db="EMBL/GenBank/DDBJ databases">
        <authorList>
            <person name="Mo P."/>
        </authorList>
    </citation>
    <scope>NUCLEOTIDE SEQUENCE [LARGE SCALE GENOMIC DNA]</scope>
    <source>
        <strain evidence="2 3">HUAS 3</strain>
    </source>
</reference>
<name>A0ABY7ZRG7_9ACTN</name>
<evidence type="ECO:0000313" key="2">
    <source>
        <dbReference type="EMBL" id="WDZ85625.1"/>
    </source>
</evidence>
<keyword evidence="1" id="KW-0175">Coiled coil</keyword>
<keyword evidence="3" id="KW-1185">Reference proteome</keyword>
<evidence type="ECO:0000256" key="1">
    <source>
        <dbReference type="SAM" id="Coils"/>
    </source>
</evidence>
<proteinExistence type="predicted"/>